<organism evidence="2">
    <name type="scientific">Odontella aurita</name>
    <dbReference type="NCBI Taxonomy" id="265563"/>
    <lineage>
        <taxon>Eukaryota</taxon>
        <taxon>Sar</taxon>
        <taxon>Stramenopiles</taxon>
        <taxon>Ochrophyta</taxon>
        <taxon>Bacillariophyta</taxon>
        <taxon>Mediophyceae</taxon>
        <taxon>Biddulphiophycidae</taxon>
        <taxon>Eupodiscales</taxon>
        <taxon>Odontellaceae</taxon>
        <taxon>Odontella</taxon>
    </lineage>
</organism>
<reference evidence="2" key="1">
    <citation type="submission" date="2021-01" db="EMBL/GenBank/DDBJ databases">
        <authorList>
            <person name="Corre E."/>
            <person name="Pelletier E."/>
            <person name="Niang G."/>
            <person name="Scheremetjew M."/>
            <person name="Finn R."/>
            <person name="Kale V."/>
            <person name="Holt S."/>
            <person name="Cochrane G."/>
            <person name="Meng A."/>
            <person name="Brown T."/>
            <person name="Cohen L."/>
        </authorList>
    </citation>
    <scope>NUCLEOTIDE SEQUENCE</scope>
    <source>
        <strain evidence="2">Isolate 1302-5</strain>
    </source>
</reference>
<feature type="compositionally biased region" description="Polar residues" evidence="1">
    <location>
        <begin position="31"/>
        <end position="51"/>
    </location>
</feature>
<evidence type="ECO:0000256" key="1">
    <source>
        <dbReference type="SAM" id="MobiDB-lite"/>
    </source>
</evidence>
<protein>
    <submittedName>
        <fullName evidence="2">Uncharacterized protein</fullName>
    </submittedName>
</protein>
<evidence type="ECO:0000313" key="2">
    <source>
        <dbReference type="EMBL" id="CAE2256117.1"/>
    </source>
</evidence>
<feature type="region of interest" description="Disordered" evidence="1">
    <location>
        <begin position="1"/>
        <end position="114"/>
    </location>
</feature>
<proteinExistence type="predicted"/>
<name>A0A7S4J8U9_9STRA</name>
<accession>A0A7S4J8U9</accession>
<sequence>MARRMDGGARKRRQRDTASSSATSSALSSLDGSNRSVQGSAERGLSQQRSGGNEGGDYCRKKERGKNPFSAIASPRSPTRGWVAIGGGGGGEHGGDCDAAREDDGSAGAEAVVL</sequence>
<gene>
    <name evidence="2" type="ORF">OAUR00152_LOCUS24141</name>
</gene>
<feature type="compositionally biased region" description="Basic and acidic residues" evidence="1">
    <location>
        <begin position="93"/>
        <end position="104"/>
    </location>
</feature>
<dbReference type="AlphaFoldDB" id="A0A7S4J8U9"/>
<dbReference type="EMBL" id="HBKQ01035165">
    <property type="protein sequence ID" value="CAE2256117.1"/>
    <property type="molecule type" value="Transcribed_RNA"/>
</dbReference>
<feature type="compositionally biased region" description="Low complexity" evidence="1">
    <location>
        <begin position="17"/>
        <end position="30"/>
    </location>
</feature>